<dbReference type="PANTHER" id="PTHR43329">
    <property type="entry name" value="EPOXIDE HYDROLASE"/>
    <property type="match status" value="1"/>
</dbReference>
<dbReference type="RefSeq" id="XP_060330399.1">
    <property type="nucleotide sequence ID" value="XM_060480240.1"/>
</dbReference>
<evidence type="ECO:0000313" key="5">
    <source>
        <dbReference type="Proteomes" id="UP001175211"/>
    </source>
</evidence>
<evidence type="ECO:0000256" key="2">
    <source>
        <dbReference type="ARBA" id="ARBA00038334"/>
    </source>
</evidence>
<sequence>MTVRLSLDMAFRHAASICLPHMTGAHPPKYRLTTTEQLEPGNWNSTNTASVTEAAALTYTLATVVPMTRATEQVAVIFLETSLTFRLARENIKSCYSSHVMVGPDCYCSYRPETLINVKCRNVRLRDSDYHILEAVEAASDAPLVVLLHGFPELAYSWRKVIHPLSQAGYRVVAPDQWGYGKTVTSPIQYDDDLAPFQMSNLVQDIVTLVHTLGYTTASVVGHDFGSLVAGFCALTRPDIFQSVVFMSAPFTGLSAPGAPLFPTNAIERTLSLMNPPRKHYTAYFSSRDANKHIMRTQPPEHFFRAYFHAKAADGIGLGNNNPHPLASVDEMEELPRYYVMLQHETMPDAVHQPQDTPDISWLTPSELSTYAHEYSRTGFQGGLNWYRCSIDAQWTRDLSEFAGKGVEVPAMFIAGTMDWGAYQAPGALVRMKSEICGRMDERDVVLIEDAGHWVQQEQSEAVITELVRFLGLHYGGSP</sequence>
<comment type="similarity">
    <text evidence="2">Belongs to the AB hydrolase superfamily. Epoxide hydrolase family.</text>
</comment>
<name>A0AA39KBI1_ARMTA</name>
<keyword evidence="5" id="KW-1185">Reference proteome</keyword>
<dbReference type="GeneID" id="85363788"/>
<dbReference type="AlphaFoldDB" id="A0AA39KBI1"/>
<gene>
    <name evidence="4" type="ORF">EV420DRAFT_1748403</name>
</gene>
<comment type="caution">
    <text evidence="4">The sequence shown here is derived from an EMBL/GenBank/DDBJ whole genome shotgun (WGS) entry which is preliminary data.</text>
</comment>
<dbReference type="Pfam" id="PF00561">
    <property type="entry name" value="Abhydrolase_1"/>
    <property type="match status" value="1"/>
</dbReference>
<dbReference type="GO" id="GO:0016787">
    <property type="term" value="F:hydrolase activity"/>
    <property type="evidence" value="ECO:0007669"/>
    <property type="project" value="UniProtKB-KW"/>
</dbReference>
<dbReference type="EMBL" id="JAUEPS010000019">
    <property type="protein sequence ID" value="KAK0458107.1"/>
    <property type="molecule type" value="Genomic_DNA"/>
</dbReference>
<dbReference type="InterPro" id="IPR000639">
    <property type="entry name" value="Epox_hydrolase-like"/>
</dbReference>
<evidence type="ECO:0000256" key="1">
    <source>
        <dbReference type="ARBA" id="ARBA00022801"/>
    </source>
</evidence>
<keyword evidence="1 4" id="KW-0378">Hydrolase</keyword>
<dbReference type="InterPro" id="IPR029058">
    <property type="entry name" value="AB_hydrolase_fold"/>
</dbReference>
<dbReference type="InterPro" id="IPR000073">
    <property type="entry name" value="AB_hydrolase_1"/>
</dbReference>
<dbReference type="SUPFAM" id="SSF53474">
    <property type="entry name" value="alpha/beta-Hydrolases"/>
    <property type="match status" value="1"/>
</dbReference>
<proteinExistence type="inferred from homology"/>
<protein>
    <submittedName>
        <fullName evidence="4">Alpha/Beta hydrolase protein</fullName>
    </submittedName>
</protein>
<organism evidence="4 5">
    <name type="scientific">Armillaria tabescens</name>
    <name type="common">Ringless honey mushroom</name>
    <name type="synonym">Agaricus tabescens</name>
    <dbReference type="NCBI Taxonomy" id="1929756"/>
    <lineage>
        <taxon>Eukaryota</taxon>
        <taxon>Fungi</taxon>
        <taxon>Dikarya</taxon>
        <taxon>Basidiomycota</taxon>
        <taxon>Agaricomycotina</taxon>
        <taxon>Agaricomycetes</taxon>
        <taxon>Agaricomycetidae</taxon>
        <taxon>Agaricales</taxon>
        <taxon>Marasmiineae</taxon>
        <taxon>Physalacriaceae</taxon>
        <taxon>Desarmillaria</taxon>
    </lineage>
</organism>
<dbReference type="Gene3D" id="3.40.50.1820">
    <property type="entry name" value="alpha/beta hydrolase"/>
    <property type="match status" value="1"/>
</dbReference>
<dbReference type="PRINTS" id="PR00412">
    <property type="entry name" value="EPOXHYDRLASE"/>
</dbReference>
<reference evidence="4" key="1">
    <citation type="submission" date="2023-06" db="EMBL/GenBank/DDBJ databases">
        <authorList>
            <consortium name="Lawrence Berkeley National Laboratory"/>
            <person name="Ahrendt S."/>
            <person name="Sahu N."/>
            <person name="Indic B."/>
            <person name="Wong-Bajracharya J."/>
            <person name="Merenyi Z."/>
            <person name="Ke H.-M."/>
            <person name="Monk M."/>
            <person name="Kocsube S."/>
            <person name="Drula E."/>
            <person name="Lipzen A."/>
            <person name="Balint B."/>
            <person name="Henrissat B."/>
            <person name="Andreopoulos B."/>
            <person name="Martin F.M."/>
            <person name="Harder C.B."/>
            <person name="Rigling D."/>
            <person name="Ford K.L."/>
            <person name="Foster G.D."/>
            <person name="Pangilinan J."/>
            <person name="Papanicolaou A."/>
            <person name="Barry K."/>
            <person name="LaButti K."/>
            <person name="Viragh M."/>
            <person name="Koriabine M."/>
            <person name="Yan M."/>
            <person name="Riley R."/>
            <person name="Champramary S."/>
            <person name="Plett K.L."/>
            <person name="Tsai I.J."/>
            <person name="Slot J."/>
            <person name="Sipos G."/>
            <person name="Plett J."/>
            <person name="Nagy L.G."/>
            <person name="Grigoriev I.V."/>
        </authorList>
    </citation>
    <scope>NUCLEOTIDE SEQUENCE</scope>
    <source>
        <strain evidence="4">CCBAS 213</strain>
    </source>
</reference>
<dbReference type="Proteomes" id="UP001175211">
    <property type="component" value="Unassembled WGS sequence"/>
</dbReference>
<evidence type="ECO:0000313" key="4">
    <source>
        <dbReference type="EMBL" id="KAK0458107.1"/>
    </source>
</evidence>
<feature type="domain" description="AB hydrolase-1" evidence="3">
    <location>
        <begin position="143"/>
        <end position="252"/>
    </location>
</feature>
<accession>A0AA39KBI1</accession>
<evidence type="ECO:0000259" key="3">
    <source>
        <dbReference type="Pfam" id="PF00561"/>
    </source>
</evidence>